<sequence length="62" mass="7069">MHTTPSHWTVEQIAAQFTGKNTKKKLAAIVENLERLEWFGLVIAETHGNQTIWHHTESTKTA</sequence>
<gene>
    <name evidence="1" type="ORF">PROH_10685</name>
</gene>
<evidence type="ECO:0000313" key="1">
    <source>
        <dbReference type="EMBL" id="KKJ00174.1"/>
    </source>
</evidence>
<reference evidence="1" key="1">
    <citation type="submission" date="2012-04" db="EMBL/GenBank/DDBJ databases">
        <authorList>
            <person name="Borisov I.G."/>
            <person name="Ivanikova N.V."/>
            <person name="Pinevich A.V."/>
        </authorList>
    </citation>
    <scope>NUCLEOTIDE SEQUENCE</scope>
    <source>
        <strain evidence="1">CALU 1027</strain>
    </source>
</reference>
<protein>
    <submittedName>
        <fullName evidence="1">Uncharacterized protein</fullName>
    </submittedName>
</protein>
<evidence type="ECO:0000313" key="2">
    <source>
        <dbReference type="Proteomes" id="UP000034681"/>
    </source>
</evidence>
<accession>A0A0M2PZP3</accession>
<organism evidence="1 2">
    <name type="scientific">Prochlorothrix hollandica PCC 9006 = CALU 1027</name>
    <dbReference type="NCBI Taxonomy" id="317619"/>
    <lineage>
        <taxon>Bacteria</taxon>
        <taxon>Bacillati</taxon>
        <taxon>Cyanobacteriota</taxon>
        <taxon>Cyanophyceae</taxon>
        <taxon>Prochlorotrichales</taxon>
        <taxon>Prochlorotrichaceae</taxon>
        <taxon>Prochlorothrix</taxon>
    </lineage>
</organism>
<comment type="caution">
    <text evidence="1">The sequence shown here is derived from an EMBL/GenBank/DDBJ whole genome shotgun (WGS) entry which is preliminary data.</text>
</comment>
<keyword evidence="2" id="KW-1185">Reference proteome</keyword>
<dbReference type="RefSeq" id="WP_016922879.1">
    <property type="nucleotide sequence ID" value="NZ_KB235933.1"/>
</dbReference>
<proteinExistence type="predicted"/>
<name>A0A0M2PZP3_PROHO</name>
<dbReference type="Proteomes" id="UP000034681">
    <property type="component" value="Unassembled WGS sequence"/>
</dbReference>
<dbReference type="eggNOG" id="COG1002">
    <property type="taxonomic scope" value="Bacteria"/>
</dbReference>
<dbReference type="AlphaFoldDB" id="A0A0M2PZP3"/>
<dbReference type="EMBL" id="AJTX02000004">
    <property type="protein sequence ID" value="KKJ00174.1"/>
    <property type="molecule type" value="Genomic_DNA"/>
</dbReference>